<keyword evidence="10" id="KW-0378">Hydrolase</keyword>
<dbReference type="GO" id="GO:0002953">
    <property type="term" value="F:5'-deoxynucleotidase activity"/>
    <property type="evidence" value="ECO:0007669"/>
    <property type="project" value="UniProtKB-EC"/>
</dbReference>
<dbReference type="PANTHER" id="PTHR11845:SF13">
    <property type="entry name" value="5'-DEOXYNUCLEOTIDASE HDDC2"/>
    <property type="match status" value="1"/>
</dbReference>
<evidence type="ECO:0000256" key="7">
    <source>
        <dbReference type="ARBA" id="ARBA00011738"/>
    </source>
</evidence>
<evidence type="ECO:0000256" key="4">
    <source>
        <dbReference type="ARBA" id="ARBA00001946"/>
    </source>
</evidence>
<organism evidence="15 16">
    <name type="scientific">Calycina marina</name>
    <dbReference type="NCBI Taxonomy" id="1763456"/>
    <lineage>
        <taxon>Eukaryota</taxon>
        <taxon>Fungi</taxon>
        <taxon>Dikarya</taxon>
        <taxon>Ascomycota</taxon>
        <taxon>Pezizomycotina</taxon>
        <taxon>Leotiomycetes</taxon>
        <taxon>Helotiales</taxon>
        <taxon>Pezizellaceae</taxon>
        <taxon>Calycina</taxon>
    </lineage>
</organism>
<accession>A0A9P7Z758</accession>
<dbReference type="Gene3D" id="1.10.3210.10">
    <property type="entry name" value="Hypothetical protein af1432"/>
    <property type="match status" value="1"/>
</dbReference>
<comment type="cofactor">
    <cofactor evidence="3">
        <name>Co(2+)</name>
        <dbReference type="ChEBI" id="CHEBI:48828"/>
    </cofactor>
</comment>
<proteinExistence type="inferred from homology"/>
<evidence type="ECO:0000256" key="12">
    <source>
        <dbReference type="ARBA" id="ARBA00023285"/>
    </source>
</evidence>
<dbReference type="FunFam" id="1.10.3210.10:FF:000011">
    <property type="entry name" value="HD domain-containing protein 2"/>
    <property type="match status" value="1"/>
</dbReference>
<dbReference type="Proteomes" id="UP000887226">
    <property type="component" value="Unassembled WGS sequence"/>
</dbReference>
<evidence type="ECO:0000256" key="8">
    <source>
        <dbReference type="ARBA" id="ARBA00012964"/>
    </source>
</evidence>
<feature type="domain" description="HD" evidence="14">
    <location>
        <begin position="55"/>
        <end position="214"/>
    </location>
</feature>
<keyword evidence="9" id="KW-0479">Metal-binding</keyword>
<evidence type="ECO:0000256" key="6">
    <source>
        <dbReference type="ARBA" id="ARBA00009999"/>
    </source>
</evidence>
<dbReference type="InterPro" id="IPR006674">
    <property type="entry name" value="HD_domain"/>
</dbReference>
<reference evidence="15" key="1">
    <citation type="journal article" date="2021" name="IMA Fungus">
        <title>Genomic characterization of three marine fungi, including Emericellopsis atlantica sp. nov. with signatures of a generalist lifestyle and marine biomass degradation.</title>
        <authorList>
            <person name="Hagestad O.C."/>
            <person name="Hou L."/>
            <person name="Andersen J.H."/>
            <person name="Hansen E.H."/>
            <person name="Altermark B."/>
            <person name="Li C."/>
            <person name="Kuhnert E."/>
            <person name="Cox R.J."/>
            <person name="Crous P.W."/>
            <person name="Spatafora J.W."/>
            <person name="Lail K."/>
            <person name="Amirebrahimi M."/>
            <person name="Lipzen A."/>
            <person name="Pangilinan J."/>
            <person name="Andreopoulos W."/>
            <person name="Hayes R.D."/>
            <person name="Ng V."/>
            <person name="Grigoriev I.V."/>
            <person name="Jackson S.A."/>
            <person name="Sutton T.D.S."/>
            <person name="Dobson A.D.W."/>
            <person name="Rama T."/>
        </authorList>
    </citation>
    <scope>NUCLEOTIDE SEQUENCE</scope>
    <source>
        <strain evidence="15">TRa3180A</strain>
    </source>
</reference>
<dbReference type="EMBL" id="MU253801">
    <property type="protein sequence ID" value="KAG9246521.1"/>
    <property type="molecule type" value="Genomic_DNA"/>
</dbReference>
<feature type="region of interest" description="Disordered" evidence="13">
    <location>
        <begin position="239"/>
        <end position="264"/>
    </location>
</feature>
<evidence type="ECO:0000256" key="13">
    <source>
        <dbReference type="SAM" id="MobiDB-lite"/>
    </source>
</evidence>
<dbReference type="SUPFAM" id="SSF109604">
    <property type="entry name" value="HD-domain/PDEase-like"/>
    <property type="match status" value="1"/>
</dbReference>
<evidence type="ECO:0000256" key="10">
    <source>
        <dbReference type="ARBA" id="ARBA00022801"/>
    </source>
</evidence>
<comment type="similarity">
    <text evidence="6">Belongs to the HDDC2 family.</text>
</comment>
<evidence type="ECO:0000256" key="9">
    <source>
        <dbReference type="ARBA" id="ARBA00022723"/>
    </source>
</evidence>
<sequence>MSNMTEQISYQPPVAIEKNSEVDNIWDCIEEAAQLRDGPPEIGSDLPLPFFHILQRLKTTKREGWRRFGITDDKCESISDHMYRMSLICMFPPATLAPRLNIPHCSKMALIHDMAEALVGDITPMDKIPKAEKSRRELTTMQYFTGGLLGNVEGGAVGKEMLKVWQEYEDDQTLEAHFVHDVDKIELLLQMMEYEREHEKKLDLGEFSYVASKVQLPEIRAWSNKILTEREEFWGDVEHSRMDQGNSQDPAKESYYAAAEIAKD</sequence>
<comment type="cofactor">
    <cofactor evidence="2">
        <name>Mn(2+)</name>
        <dbReference type="ChEBI" id="CHEBI:29035"/>
    </cofactor>
</comment>
<dbReference type="OrthoDB" id="10254258at2759"/>
<keyword evidence="12" id="KW-0170">Cobalt</keyword>
<comment type="catalytic activity">
    <reaction evidence="1">
        <text>a 2'-deoxyribonucleoside 5'-phosphate + H2O = a 2'-deoxyribonucleoside + phosphate</text>
        <dbReference type="Rhea" id="RHEA:36167"/>
        <dbReference type="ChEBI" id="CHEBI:15377"/>
        <dbReference type="ChEBI" id="CHEBI:18274"/>
        <dbReference type="ChEBI" id="CHEBI:43474"/>
        <dbReference type="ChEBI" id="CHEBI:65317"/>
        <dbReference type="EC" id="3.1.3.89"/>
    </reaction>
</comment>
<dbReference type="EC" id="3.1.3.89" evidence="8"/>
<comment type="subunit">
    <text evidence="7">Homodimer.</text>
</comment>
<evidence type="ECO:0000256" key="11">
    <source>
        <dbReference type="ARBA" id="ARBA00022842"/>
    </source>
</evidence>
<evidence type="ECO:0000256" key="5">
    <source>
        <dbReference type="ARBA" id="ARBA00004074"/>
    </source>
</evidence>
<keyword evidence="16" id="KW-1185">Reference proteome</keyword>
<dbReference type="GO" id="GO:0046872">
    <property type="term" value="F:metal ion binding"/>
    <property type="evidence" value="ECO:0007669"/>
    <property type="project" value="UniProtKB-KW"/>
</dbReference>
<protein>
    <recommendedName>
        <fullName evidence="8">5'-deoxynucleotidase</fullName>
        <ecNumber evidence="8">3.1.3.89</ecNumber>
    </recommendedName>
</protein>
<dbReference type="InterPro" id="IPR039356">
    <property type="entry name" value="YfbR/HDDC2"/>
</dbReference>
<dbReference type="AlphaFoldDB" id="A0A9P7Z758"/>
<comment type="cofactor">
    <cofactor evidence="4">
        <name>Mg(2+)</name>
        <dbReference type="ChEBI" id="CHEBI:18420"/>
    </cofactor>
</comment>
<evidence type="ECO:0000259" key="14">
    <source>
        <dbReference type="Pfam" id="PF13023"/>
    </source>
</evidence>
<gene>
    <name evidence="15" type="ORF">BJ878DRAFT_277751</name>
</gene>
<dbReference type="GO" id="GO:0005737">
    <property type="term" value="C:cytoplasm"/>
    <property type="evidence" value="ECO:0007669"/>
    <property type="project" value="TreeGrafter"/>
</dbReference>
<name>A0A9P7Z758_9HELO</name>
<keyword evidence="11" id="KW-0460">Magnesium</keyword>
<comment type="function">
    <text evidence="5">Catalyzes the dephosphorylation of the nucleoside 5'-monophosphates deoxyadenosine monophosphate (dAMP), deoxycytidine monophosphate (dCMP), deoxyguanosine monophosphate (dGMP) and deoxythymidine monophosphate (dTMP).</text>
</comment>
<evidence type="ECO:0000313" key="15">
    <source>
        <dbReference type="EMBL" id="KAG9246521.1"/>
    </source>
</evidence>
<dbReference type="PANTHER" id="PTHR11845">
    <property type="entry name" value="5'-DEOXYNUCLEOTIDASE HDDC2"/>
    <property type="match status" value="1"/>
</dbReference>
<evidence type="ECO:0000313" key="16">
    <source>
        <dbReference type="Proteomes" id="UP000887226"/>
    </source>
</evidence>
<dbReference type="GO" id="GO:0009159">
    <property type="term" value="P:deoxyribonucleoside monophosphate catabolic process"/>
    <property type="evidence" value="ECO:0007669"/>
    <property type="project" value="UniProtKB-ARBA"/>
</dbReference>
<evidence type="ECO:0000256" key="1">
    <source>
        <dbReference type="ARBA" id="ARBA00001638"/>
    </source>
</evidence>
<dbReference type="Pfam" id="PF13023">
    <property type="entry name" value="HD_3"/>
    <property type="match status" value="1"/>
</dbReference>
<evidence type="ECO:0000256" key="3">
    <source>
        <dbReference type="ARBA" id="ARBA00001941"/>
    </source>
</evidence>
<comment type="caution">
    <text evidence="15">The sequence shown here is derived from an EMBL/GenBank/DDBJ whole genome shotgun (WGS) entry which is preliminary data.</text>
</comment>
<evidence type="ECO:0000256" key="2">
    <source>
        <dbReference type="ARBA" id="ARBA00001936"/>
    </source>
</evidence>